<proteinExistence type="inferred from homology"/>
<evidence type="ECO:0000256" key="9">
    <source>
        <dbReference type="SAM" id="MobiDB-lite"/>
    </source>
</evidence>
<dbReference type="Gene3D" id="3.50.30.30">
    <property type="match status" value="1"/>
</dbReference>
<dbReference type="Proteomes" id="UP000652354">
    <property type="component" value="Unassembled WGS sequence"/>
</dbReference>
<keyword evidence="6 10" id="KW-0732">Signal</keyword>
<dbReference type="InterPro" id="IPR003137">
    <property type="entry name" value="PA_domain"/>
</dbReference>
<dbReference type="SUPFAM" id="SSF53187">
    <property type="entry name" value="Zn-dependent exopeptidases"/>
    <property type="match status" value="1"/>
</dbReference>
<dbReference type="InterPro" id="IPR045175">
    <property type="entry name" value="M28_fam"/>
</dbReference>
<dbReference type="GO" id="GO:0004177">
    <property type="term" value="F:aminopeptidase activity"/>
    <property type="evidence" value="ECO:0007669"/>
    <property type="project" value="UniProtKB-KW"/>
</dbReference>
<dbReference type="SUPFAM" id="SSF52025">
    <property type="entry name" value="PA domain"/>
    <property type="match status" value="1"/>
</dbReference>
<dbReference type="AlphaFoldDB" id="A0A919Q7F3"/>
<evidence type="ECO:0000313" key="14">
    <source>
        <dbReference type="Proteomes" id="UP000652354"/>
    </source>
</evidence>
<evidence type="ECO:0000256" key="1">
    <source>
        <dbReference type="ARBA" id="ARBA00001947"/>
    </source>
</evidence>
<dbReference type="GO" id="GO:0046872">
    <property type="term" value="F:metal ion binding"/>
    <property type="evidence" value="ECO:0007669"/>
    <property type="project" value="UniProtKB-KW"/>
</dbReference>
<sequence length="529" mass="54893">MLKKSIGAATLACAAIALTAPSAAAGPHHGGYDPCERRTNGSIDKLLDCVDADGAMEHLEAFQEIADANGGSRASGTSGYDASAEYVAAVMRKAGYRVSIEPFSFELFEELSEPVLEQIAPVPTTYATDAEPGFSTMEYSGSGDVTAAVEAVDVVVPPGAEANTSTSGCEPEDFADFTAGSIALLQRGTCAFGDKAANAEAAGAVGAVIFNEGQEGRAENLLGTLGGPGVTIPVVGASYEIGAELAQAEGAQVRLAVDAQVETRETSNVIAESRWGDDDNVVMAGAHLDSVAEGSGINDNGSGSAAILEVAQAMAKVRGENKLRFAWWGAEESGLIGSYEYTEALSDEEIEDIALYLNFDMVASPNHIFGIYDGDGSDFGLAGPEGSDAIEATFEEFFERAGEPSQGTEFSGRSDYAGFIDVGIPAGGLFTGAEGIKTEEEAALYGGTAGEAYDPCYHSACDDLSNLNLEAFDTNIDAIAYSLLTYARSTEDVNGVVPDRGHGKGHGKHWGDKGHGKGDQRPGRSGWDD</sequence>
<feature type="chain" id="PRO_5038102403" evidence="10">
    <location>
        <begin position="26"/>
        <end position="529"/>
    </location>
</feature>
<dbReference type="InterPro" id="IPR007484">
    <property type="entry name" value="Peptidase_M28"/>
</dbReference>
<dbReference type="RefSeq" id="WP_239066641.1">
    <property type="nucleotide sequence ID" value="NZ_BONR01000006.1"/>
</dbReference>
<keyword evidence="7" id="KW-0378">Hydrolase</keyword>
<feature type="region of interest" description="Disordered" evidence="9">
    <location>
        <begin position="495"/>
        <end position="529"/>
    </location>
</feature>
<evidence type="ECO:0000256" key="8">
    <source>
        <dbReference type="ARBA" id="ARBA00022833"/>
    </source>
</evidence>
<comment type="caution">
    <text evidence="13">The sequence shown here is derived from an EMBL/GenBank/DDBJ whole genome shotgun (WGS) entry which is preliminary data.</text>
</comment>
<gene>
    <name evidence="13" type="primary">lap</name>
    <name evidence="13" type="ORF">Dac01nite_23150</name>
</gene>
<dbReference type="Gene3D" id="3.40.630.10">
    <property type="entry name" value="Zn peptidases"/>
    <property type="match status" value="1"/>
</dbReference>
<dbReference type="PANTHER" id="PTHR12147">
    <property type="entry name" value="METALLOPEPTIDASE M28 FAMILY MEMBER"/>
    <property type="match status" value="1"/>
</dbReference>
<comment type="cofactor">
    <cofactor evidence="1">
        <name>Zn(2+)</name>
        <dbReference type="ChEBI" id="CHEBI:29105"/>
    </cofactor>
</comment>
<dbReference type="EMBL" id="BONR01000006">
    <property type="protein sequence ID" value="GIG55563.1"/>
    <property type="molecule type" value="Genomic_DNA"/>
</dbReference>
<keyword evidence="4" id="KW-0645">Protease</keyword>
<evidence type="ECO:0000259" key="12">
    <source>
        <dbReference type="Pfam" id="PF04389"/>
    </source>
</evidence>
<evidence type="ECO:0000256" key="2">
    <source>
        <dbReference type="ARBA" id="ARBA00005957"/>
    </source>
</evidence>
<evidence type="ECO:0000313" key="13">
    <source>
        <dbReference type="EMBL" id="GIG55563.1"/>
    </source>
</evidence>
<dbReference type="CDD" id="cd03876">
    <property type="entry name" value="M28_SGAP_like"/>
    <property type="match status" value="1"/>
</dbReference>
<feature type="compositionally biased region" description="Basic and acidic residues" evidence="9">
    <location>
        <begin position="509"/>
        <end position="529"/>
    </location>
</feature>
<dbReference type="InterPro" id="IPR041756">
    <property type="entry name" value="M28_SGAP-like"/>
</dbReference>
<reference evidence="13" key="1">
    <citation type="submission" date="2021-01" db="EMBL/GenBank/DDBJ databases">
        <title>Whole genome shotgun sequence of Demequina activiva NBRC 110675.</title>
        <authorList>
            <person name="Komaki H."/>
            <person name="Tamura T."/>
        </authorList>
    </citation>
    <scope>NUCLEOTIDE SEQUENCE</scope>
    <source>
        <strain evidence="13">NBRC 110675</strain>
    </source>
</reference>
<keyword evidence="14" id="KW-1185">Reference proteome</keyword>
<evidence type="ECO:0000256" key="5">
    <source>
        <dbReference type="ARBA" id="ARBA00022723"/>
    </source>
</evidence>
<feature type="signal peptide" evidence="10">
    <location>
        <begin position="1"/>
        <end position="25"/>
    </location>
</feature>
<dbReference type="GO" id="GO:0006508">
    <property type="term" value="P:proteolysis"/>
    <property type="evidence" value="ECO:0007669"/>
    <property type="project" value="UniProtKB-KW"/>
</dbReference>
<dbReference type="PANTHER" id="PTHR12147:SF26">
    <property type="entry name" value="PEPTIDASE M28 DOMAIN-CONTAINING PROTEIN"/>
    <property type="match status" value="1"/>
</dbReference>
<keyword evidence="8" id="KW-0862">Zinc</keyword>
<evidence type="ECO:0000256" key="6">
    <source>
        <dbReference type="ARBA" id="ARBA00022729"/>
    </source>
</evidence>
<dbReference type="GO" id="GO:0008235">
    <property type="term" value="F:metalloexopeptidase activity"/>
    <property type="evidence" value="ECO:0007669"/>
    <property type="project" value="InterPro"/>
</dbReference>
<evidence type="ECO:0000256" key="7">
    <source>
        <dbReference type="ARBA" id="ARBA00022801"/>
    </source>
</evidence>
<protein>
    <submittedName>
        <fullName evidence="13">Aminopeptidase</fullName>
    </submittedName>
</protein>
<keyword evidence="3 13" id="KW-0031">Aminopeptidase</keyword>
<evidence type="ECO:0000256" key="10">
    <source>
        <dbReference type="SAM" id="SignalP"/>
    </source>
</evidence>
<dbReference type="InterPro" id="IPR046450">
    <property type="entry name" value="PA_dom_sf"/>
</dbReference>
<name>A0A919Q7F3_9MICO</name>
<evidence type="ECO:0000256" key="3">
    <source>
        <dbReference type="ARBA" id="ARBA00022438"/>
    </source>
</evidence>
<feature type="domain" description="PA" evidence="11">
    <location>
        <begin position="158"/>
        <end position="245"/>
    </location>
</feature>
<feature type="domain" description="Peptidase M28" evidence="12">
    <location>
        <begin position="268"/>
        <end position="481"/>
    </location>
</feature>
<dbReference type="Pfam" id="PF02225">
    <property type="entry name" value="PA"/>
    <property type="match status" value="1"/>
</dbReference>
<accession>A0A919Q7F3</accession>
<comment type="similarity">
    <text evidence="2">Belongs to the peptidase M28 family. M28A subfamily.</text>
</comment>
<evidence type="ECO:0000259" key="11">
    <source>
        <dbReference type="Pfam" id="PF02225"/>
    </source>
</evidence>
<dbReference type="Pfam" id="PF04389">
    <property type="entry name" value="Peptidase_M28"/>
    <property type="match status" value="1"/>
</dbReference>
<keyword evidence="5" id="KW-0479">Metal-binding</keyword>
<evidence type="ECO:0000256" key="4">
    <source>
        <dbReference type="ARBA" id="ARBA00022670"/>
    </source>
</evidence>
<organism evidence="13 14">
    <name type="scientific">Demequina activiva</name>
    <dbReference type="NCBI Taxonomy" id="1582364"/>
    <lineage>
        <taxon>Bacteria</taxon>
        <taxon>Bacillati</taxon>
        <taxon>Actinomycetota</taxon>
        <taxon>Actinomycetes</taxon>
        <taxon>Micrococcales</taxon>
        <taxon>Demequinaceae</taxon>
        <taxon>Demequina</taxon>
    </lineage>
</organism>
<dbReference type="FunFam" id="3.40.630.10:FF:000054">
    <property type="entry name" value="Peptide hydrolase"/>
    <property type="match status" value="1"/>
</dbReference>